<dbReference type="Proteomes" id="UP000500801">
    <property type="component" value="Chromosome"/>
</dbReference>
<accession>A0AAE6YXD4</accession>
<name>A0AAE6YXD4_9GAMM</name>
<organism evidence="1 2">
    <name type="scientific">Dickeya zeae</name>
    <dbReference type="NCBI Taxonomy" id="204042"/>
    <lineage>
        <taxon>Bacteria</taxon>
        <taxon>Pseudomonadati</taxon>
        <taxon>Pseudomonadota</taxon>
        <taxon>Gammaproteobacteria</taxon>
        <taxon>Enterobacterales</taxon>
        <taxon>Pectobacteriaceae</taxon>
        <taxon>Dickeya</taxon>
    </lineage>
</organism>
<sequence length="70" mass="7967">MFCFGAIDSRFNALSLCAAGGKPGAFPDDETCRYSLNPPVLPSSYRRVMPVDYLACILLFNLQQRFQYFY</sequence>
<reference evidence="1 2" key="1">
    <citation type="submission" date="2018-11" db="EMBL/GenBank/DDBJ databases">
        <title>Complete genome sequence of Dickeya zeae strain CE1 infecting Canna edulis Ker-Gawl. in China.</title>
        <authorList>
            <person name="Zhang J."/>
            <person name="Lin B."/>
            <person name="Shen H."/>
            <person name="Jiang S."/>
            <person name="Pu X."/>
            <person name="Sun D."/>
        </authorList>
    </citation>
    <scope>NUCLEOTIDE SEQUENCE [LARGE SCALE GENOMIC DNA]</scope>
    <source>
        <strain evidence="1 2">CE1</strain>
    </source>
</reference>
<dbReference type="AlphaFoldDB" id="A0AAE6YXD4"/>
<gene>
    <name evidence="1" type="ORF">DWG24_04880</name>
</gene>
<evidence type="ECO:0000313" key="1">
    <source>
        <dbReference type="EMBL" id="QIZ50174.1"/>
    </source>
</evidence>
<dbReference type="EMBL" id="CP033622">
    <property type="protein sequence ID" value="QIZ50174.1"/>
    <property type="molecule type" value="Genomic_DNA"/>
</dbReference>
<protein>
    <submittedName>
        <fullName evidence="1">Uncharacterized protein</fullName>
    </submittedName>
</protein>
<proteinExistence type="predicted"/>
<evidence type="ECO:0000313" key="2">
    <source>
        <dbReference type="Proteomes" id="UP000500801"/>
    </source>
</evidence>